<feature type="region of interest" description="Disordered" evidence="1">
    <location>
        <begin position="142"/>
        <end position="166"/>
    </location>
</feature>
<dbReference type="EMBL" id="CVRI01000075">
    <property type="protein sequence ID" value="CRL08651.1"/>
    <property type="molecule type" value="Genomic_DNA"/>
</dbReference>
<dbReference type="Proteomes" id="UP000183832">
    <property type="component" value="Unassembled WGS sequence"/>
</dbReference>
<feature type="compositionally biased region" description="Basic and acidic residues" evidence="1">
    <location>
        <begin position="60"/>
        <end position="88"/>
    </location>
</feature>
<evidence type="ECO:0000256" key="2">
    <source>
        <dbReference type="SAM" id="Phobius"/>
    </source>
</evidence>
<evidence type="ECO:0000313" key="4">
    <source>
        <dbReference type="Proteomes" id="UP000183832"/>
    </source>
</evidence>
<feature type="region of interest" description="Disordered" evidence="1">
    <location>
        <begin position="50"/>
        <end position="93"/>
    </location>
</feature>
<dbReference type="OrthoDB" id="5917722at2759"/>
<sequence>MKGTTLYRNCLVYSETMNRIWYSFLFTAIIVVGNTIAVDVANNTINNEVPMNSLSTNDKSTTKTDSTENKITVESHNNEADLGTKENPFDPSKMAKIPDENSIGNMKYYFILLVLSSLSVISVIIFKALRLRKSRAEIKYGASSAKDRSEVEPLGRSNWLEESSDENEDEIFDINFLKNTRTHTNKV</sequence>
<dbReference type="Pfam" id="PF06679">
    <property type="entry name" value="DUF1180"/>
    <property type="match status" value="1"/>
</dbReference>
<feature type="transmembrane region" description="Helical" evidence="2">
    <location>
        <begin position="20"/>
        <end position="41"/>
    </location>
</feature>
<keyword evidence="2" id="KW-0812">Transmembrane</keyword>
<proteinExistence type="predicted"/>
<accession>A0A1J1J8C6</accession>
<feature type="transmembrane region" description="Helical" evidence="2">
    <location>
        <begin position="108"/>
        <end position="129"/>
    </location>
</feature>
<evidence type="ECO:0000313" key="3">
    <source>
        <dbReference type="EMBL" id="CRL08651.1"/>
    </source>
</evidence>
<dbReference type="AlphaFoldDB" id="A0A1J1J8C6"/>
<organism evidence="3 4">
    <name type="scientific">Clunio marinus</name>
    <dbReference type="NCBI Taxonomy" id="568069"/>
    <lineage>
        <taxon>Eukaryota</taxon>
        <taxon>Metazoa</taxon>
        <taxon>Ecdysozoa</taxon>
        <taxon>Arthropoda</taxon>
        <taxon>Hexapoda</taxon>
        <taxon>Insecta</taxon>
        <taxon>Pterygota</taxon>
        <taxon>Neoptera</taxon>
        <taxon>Endopterygota</taxon>
        <taxon>Diptera</taxon>
        <taxon>Nematocera</taxon>
        <taxon>Chironomoidea</taxon>
        <taxon>Chironomidae</taxon>
        <taxon>Clunio</taxon>
    </lineage>
</organism>
<reference evidence="3 4" key="1">
    <citation type="submission" date="2015-04" db="EMBL/GenBank/DDBJ databases">
        <authorList>
            <person name="Syromyatnikov M.Y."/>
            <person name="Popov V.N."/>
        </authorList>
    </citation>
    <scope>NUCLEOTIDE SEQUENCE [LARGE SCALE GENOMIC DNA]</scope>
</reference>
<keyword evidence="4" id="KW-1185">Reference proteome</keyword>
<gene>
    <name evidence="3" type="ORF">CLUMA_CG021240</name>
</gene>
<keyword evidence="2" id="KW-1133">Transmembrane helix</keyword>
<keyword evidence="2" id="KW-0472">Membrane</keyword>
<protein>
    <submittedName>
        <fullName evidence="3">CLUMA_CG021240, isoform A</fullName>
    </submittedName>
</protein>
<evidence type="ECO:0000256" key="1">
    <source>
        <dbReference type="SAM" id="MobiDB-lite"/>
    </source>
</evidence>
<name>A0A1J1J8C6_9DIPT</name>